<reference evidence="2 3" key="1">
    <citation type="submission" date="2019-12" db="EMBL/GenBank/DDBJ databases">
        <authorList>
            <person name="Floudas D."/>
            <person name="Bentzer J."/>
            <person name="Ahren D."/>
            <person name="Johansson T."/>
            <person name="Persson P."/>
            <person name="Tunlid A."/>
        </authorList>
    </citation>
    <scope>NUCLEOTIDE SEQUENCE [LARGE SCALE GENOMIC DNA]</scope>
    <source>
        <strain evidence="2 3">CBS 102.39</strain>
    </source>
</reference>
<evidence type="ECO:0000313" key="2">
    <source>
        <dbReference type="EMBL" id="KAF4621648.1"/>
    </source>
</evidence>
<dbReference type="EMBL" id="JAACJL010000005">
    <property type="protein sequence ID" value="KAF4621648.1"/>
    <property type="molecule type" value="Genomic_DNA"/>
</dbReference>
<keyword evidence="3" id="KW-1185">Reference proteome</keyword>
<organism evidence="2 3">
    <name type="scientific">Agrocybe pediades</name>
    <dbReference type="NCBI Taxonomy" id="84607"/>
    <lineage>
        <taxon>Eukaryota</taxon>
        <taxon>Fungi</taxon>
        <taxon>Dikarya</taxon>
        <taxon>Basidiomycota</taxon>
        <taxon>Agaricomycotina</taxon>
        <taxon>Agaricomycetes</taxon>
        <taxon>Agaricomycetidae</taxon>
        <taxon>Agaricales</taxon>
        <taxon>Agaricineae</taxon>
        <taxon>Strophariaceae</taxon>
        <taxon>Agrocybe</taxon>
    </lineage>
</organism>
<evidence type="ECO:0000256" key="1">
    <source>
        <dbReference type="SAM" id="MobiDB-lite"/>
    </source>
</evidence>
<feature type="compositionally biased region" description="Polar residues" evidence="1">
    <location>
        <begin position="9"/>
        <end position="19"/>
    </location>
</feature>
<dbReference type="Proteomes" id="UP000521872">
    <property type="component" value="Unassembled WGS sequence"/>
</dbReference>
<name>A0A8H4R3B8_9AGAR</name>
<proteinExistence type="predicted"/>
<feature type="region of interest" description="Disordered" evidence="1">
    <location>
        <begin position="1"/>
        <end position="21"/>
    </location>
</feature>
<dbReference type="AlphaFoldDB" id="A0A8H4R3B8"/>
<evidence type="ECO:0000313" key="3">
    <source>
        <dbReference type="Proteomes" id="UP000521872"/>
    </source>
</evidence>
<comment type="caution">
    <text evidence="2">The sequence shown here is derived from an EMBL/GenBank/DDBJ whole genome shotgun (WGS) entry which is preliminary data.</text>
</comment>
<sequence length="175" mass="20053">MRRERGSNELPTSASNNAQIFPPFPQSSVSWRGVCDEKPLILLCWRTKRRKHVVGPRCSYLWAGRPQRRLAQDFKLHRGTIIFNRTTMEYHLLWIPIRFVALNPMIPVPPPIGRSGESFTFDLQAVCGAVLPPDEETKSVALKEVERWNGKVGLGINVMDTLSMPPPDLRFYFHV</sequence>
<accession>A0A8H4R3B8</accession>
<protein>
    <submittedName>
        <fullName evidence="2">Uncharacterized protein</fullName>
    </submittedName>
</protein>
<gene>
    <name evidence="2" type="ORF">D9613_012793</name>
</gene>